<name>A0A9X3X206_9BACT</name>
<reference evidence="3 4" key="1">
    <citation type="submission" date="2021-04" db="EMBL/GenBank/DDBJ databases">
        <title>Genome analysis of Polyangium sp.</title>
        <authorList>
            <person name="Li Y."/>
            <person name="Wang J."/>
        </authorList>
    </citation>
    <scope>NUCLEOTIDE SEQUENCE [LARGE SCALE GENOMIC DNA]</scope>
    <source>
        <strain evidence="3 4">SDU14</strain>
    </source>
</reference>
<feature type="signal peptide" evidence="2">
    <location>
        <begin position="1"/>
        <end position="26"/>
    </location>
</feature>
<dbReference type="InterPro" id="IPR037176">
    <property type="entry name" value="Osmotin/thaumatin-like_sf"/>
</dbReference>
<dbReference type="SUPFAM" id="SSF49870">
    <property type="entry name" value="Osmotin, thaumatin-like protein"/>
    <property type="match status" value="1"/>
</dbReference>
<dbReference type="RefSeq" id="WP_272417023.1">
    <property type="nucleotide sequence ID" value="NZ_JAGTJJ010000002.1"/>
</dbReference>
<sequence>MTNRLAWNIGWAAAAAVALVCWGCSGDGPGANATGSGGSAGSGGSGGDAAGPGSGGSAGAGGSGGSGSRGPAYEAGTAFCPADDSVRRIKLVNNCSETRWFKMDGRTTPMWARPTDCAWNGAACGDPEGVGQCTEIAKNMAGGGDPGLVYCKGSTCACNPFFELEPGEQHEIVLPNDAGFPSGTGWLATGCNPYGNACEVGSEAAKNATFEFTYDNPGQGSLYYDISAVNAWTTASAVGMKSCGGGAPDPNNIFWCRGTGCRFDVNTQCPDGSDAFAPAPAGCKECPTMIDGNGKKVIVGSCGTCPDGKESNRIPTGTVFNAGNIGGPEWTWNGAPDFAVGFGHDEGVHANRRFSCGPAGCTDAEAGKANTCLGGCDLCTVTQKVGAGDDACLKYCCPNSVHTYNGFPYRYDSAGCTALGVQAGTDYSPAVKDECPYVYTFGYEDHSSTFLCTTSASLLIQACPDPVDFPSKIEP</sequence>
<accession>A0A9X3X206</accession>
<feature type="chain" id="PRO_5040872932" description="Thaumatin family protein" evidence="2">
    <location>
        <begin position="27"/>
        <end position="475"/>
    </location>
</feature>
<dbReference type="Proteomes" id="UP001151081">
    <property type="component" value="Unassembled WGS sequence"/>
</dbReference>
<dbReference type="PROSITE" id="PS51367">
    <property type="entry name" value="THAUMATIN_2"/>
    <property type="match status" value="1"/>
</dbReference>
<comment type="caution">
    <text evidence="3">The sequence shown here is derived from an EMBL/GenBank/DDBJ whole genome shotgun (WGS) entry which is preliminary data.</text>
</comment>
<dbReference type="AlphaFoldDB" id="A0A9X3X206"/>
<protein>
    <recommendedName>
        <fullName evidence="5">Thaumatin family protein</fullName>
    </recommendedName>
</protein>
<keyword evidence="4" id="KW-1185">Reference proteome</keyword>
<gene>
    <name evidence="3" type="ORF">KEG57_05730</name>
</gene>
<organism evidence="3 4">
    <name type="scientific">Polyangium jinanense</name>
    <dbReference type="NCBI Taxonomy" id="2829994"/>
    <lineage>
        <taxon>Bacteria</taxon>
        <taxon>Pseudomonadati</taxon>
        <taxon>Myxococcota</taxon>
        <taxon>Polyangia</taxon>
        <taxon>Polyangiales</taxon>
        <taxon>Polyangiaceae</taxon>
        <taxon>Polyangium</taxon>
    </lineage>
</organism>
<keyword evidence="2" id="KW-0732">Signal</keyword>
<feature type="compositionally biased region" description="Gly residues" evidence="1">
    <location>
        <begin position="34"/>
        <end position="68"/>
    </location>
</feature>
<proteinExistence type="predicted"/>
<dbReference type="EMBL" id="JAGTJJ010000002">
    <property type="protein sequence ID" value="MDC3979991.1"/>
    <property type="molecule type" value="Genomic_DNA"/>
</dbReference>
<evidence type="ECO:0000313" key="3">
    <source>
        <dbReference type="EMBL" id="MDC3979991.1"/>
    </source>
</evidence>
<evidence type="ECO:0000313" key="4">
    <source>
        <dbReference type="Proteomes" id="UP001151081"/>
    </source>
</evidence>
<evidence type="ECO:0000256" key="2">
    <source>
        <dbReference type="SAM" id="SignalP"/>
    </source>
</evidence>
<evidence type="ECO:0000256" key="1">
    <source>
        <dbReference type="SAM" id="MobiDB-lite"/>
    </source>
</evidence>
<feature type="region of interest" description="Disordered" evidence="1">
    <location>
        <begin position="34"/>
        <end position="69"/>
    </location>
</feature>
<evidence type="ECO:0008006" key="5">
    <source>
        <dbReference type="Google" id="ProtNLM"/>
    </source>
</evidence>
<dbReference type="Gene3D" id="2.60.110.10">
    <property type="entry name" value="Thaumatin"/>
    <property type="match status" value="2"/>
</dbReference>
<dbReference type="InterPro" id="IPR001938">
    <property type="entry name" value="Thaumatin"/>
</dbReference>